<keyword evidence="1" id="KW-1185">Reference proteome</keyword>
<organism evidence="1 2">
    <name type="scientific">Romanomermis culicivorax</name>
    <name type="common">Nematode worm</name>
    <dbReference type="NCBI Taxonomy" id="13658"/>
    <lineage>
        <taxon>Eukaryota</taxon>
        <taxon>Metazoa</taxon>
        <taxon>Ecdysozoa</taxon>
        <taxon>Nematoda</taxon>
        <taxon>Enoplea</taxon>
        <taxon>Dorylaimia</taxon>
        <taxon>Mermithida</taxon>
        <taxon>Mermithoidea</taxon>
        <taxon>Mermithidae</taxon>
        <taxon>Romanomermis</taxon>
    </lineage>
</organism>
<accession>A0A915JAN5</accession>
<name>A0A915JAN5_ROMCU</name>
<protein>
    <submittedName>
        <fullName evidence="2">Uncharacterized protein</fullName>
    </submittedName>
</protein>
<evidence type="ECO:0000313" key="2">
    <source>
        <dbReference type="WBParaSite" id="nRc.2.0.1.t22736-RA"/>
    </source>
</evidence>
<dbReference type="WBParaSite" id="nRc.2.0.1.t22736-RA">
    <property type="protein sequence ID" value="nRc.2.0.1.t22736-RA"/>
    <property type="gene ID" value="nRc.2.0.1.g22736"/>
</dbReference>
<proteinExistence type="predicted"/>
<dbReference type="Proteomes" id="UP000887565">
    <property type="component" value="Unplaced"/>
</dbReference>
<reference evidence="2" key="1">
    <citation type="submission" date="2022-11" db="UniProtKB">
        <authorList>
            <consortium name="WormBaseParasite"/>
        </authorList>
    </citation>
    <scope>IDENTIFICATION</scope>
</reference>
<sequence length="82" mass="9020">MLGDGFKGQSVGPTDNGEAGMVIRSDSSWRLCGCESVGDCIEAFPWGGDGVLDQRQRGKLLRLGYGSWQHKGDRRQICKFIE</sequence>
<dbReference type="AlphaFoldDB" id="A0A915JAN5"/>
<evidence type="ECO:0000313" key="1">
    <source>
        <dbReference type="Proteomes" id="UP000887565"/>
    </source>
</evidence>